<evidence type="ECO:0000313" key="3">
    <source>
        <dbReference type="Proteomes" id="UP000280792"/>
    </source>
</evidence>
<evidence type="ECO:0000259" key="1">
    <source>
        <dbReference type="PROSITE" id="PS51833"/>
    </source>
</evidence>
<dbReference type="PIRSF" id="PIRSF036888">
    <property type="entry name" value="HDGYPm_UCP036888"/>
    <property type="match status" value="1"/>
</dbReference>
<comment type="caution">
    <text evidence="2">The sequence shown here is derived from an EMBL/GenBank/DDBJ whole genome shotgun (WGS) entry which is preliminary data.</text>
</comment>
<organism evidence="2 3">
    <name type="scientific">Aestuariirhabdus litorea</name>
    <dbReference type="NCBI Taxonomy" id="2528527"/>
    <lineage>
        <taxon>Bacteria</taxon>
        <taxon>Pseudomonadati</taxon>
        <taxon>Pseudomonadota</taxon>
        <taxon>Gammaproteobacteria</taxon>
        <taxon>Oceanospirillales</taxon>
        <taxon>Aestuariirhabdaceae</taxon>
        <taxon>Aestuariirhabdus</taxon>
    </lineage>
</organism>
<dbReference type="PROSITE" id="PS51833">
    <property type="entry name" value="HDOD"/>
    <property type="match status" value="1"/>
</dbReference>
<dbReference type="SUPFAM" id="SSF109604">
    <property type="entry name" value="HD-domain/PDEase-like"/>
    <property type="match status" value="1"/>
</dbReference>
<feature type="domain" description="HDOD" evidence="1">
    <location>
        <begin position="188"/>
        <end position="388"/>
    </location>
</feature>
<accession>A0A3P3VIH2</accession>
<sequence>MIPSKVKQLLDNQAIAYNVTSVPRLVAGQGRCGASHVVVVMLEDEIGRLQVLFPADHLIDLGKLEKLLGRSLRATPCSELRSICQEHGLDALTGLPQLTGIPTIVDSALYEQAELMMESGAESNLLQLTQDEFRRILREATPLDATISVQPQEPVMSYLDQDVAEISAAVKNFTTLRIKQRLEETVEIPPLPRTAQRIIKLRVNPDAEIEDLTEVVEEDPSLAAQVVSWAASPYYAAPGKIKSIEDAIIRVLGFDLVVNLAIGLALGKSLALPKDMPEGHTPYWVQSAYCATAIDALSSLIPRASRPEKGLCYLSGLLHNFGYLVLSHVFPPHFSVICRHLEANPHASHVEVERHHLGICREQMAGWLMELWGMPEEVVVALRFQNEPRYSGKYANYARLLYVTLRLLREQELGDGPAEEVPAEMFEELNLDPEQARATVAELAQRRGEIEQMAHVFGH</sequence>
<dbReference type="InterPro" id="IPR013976">
    <property type="entry name" value="HDOD"/>
</dbReference>
<dbReference type="RefSeq" id="WP_125016331.1">
    <property type="nucleotide sequence ID" value="NZ_QWEZ01000002.1"/>
</dbReference>
<proteinExistence type="predicted"/>
<dbReference type="InterPro" id="IPR052340">
    <property type="entry name" value="RNase_Y/CdgJ"/>
</dbReference>
<dbReference type="PANTHER" id="PTHR33525">
    <property type="match status" value="1"/>
</dbReference>
<dbReference type="Proteomes" id="UP000280792">
    <property type="component" value="Unassembled WGS sequence"/>
</dbReference>
<reference evidence="2 3" key="2">
    <citation type="submission" date="2018-12" db="EMBL/GenBank/DDBJ databases">
        <title>Simiduia agarivorans gen. nov., sp. nov., a marine, agarolytic bacterium isolated from shallow coastal water from Keelung, Taiwan.</title>
        <authorList>
            <person name="Shieh W.Y."/>
        </authorList>
    </citation>
    <scope>NUCLEOTIDE SEQUENCE [LARGE SCALE GENOMIC DNA]</scope>
    <source>
        <strain evidence="2 3">GTF-13</strain>
    </source>
</reference>
<protein>
    <submittedName>
        <fullName evidence="2">HDOD domain-containing protein</fullName>
    </submittedName>
</protein>
<evidence type="ECO:0000313" key="2">
    <source>
        <dbReference type="EMBL" id="RRJ82520.1"/>
    </source>
</evidence>
<dbReference type="InterPro" id="IPR007214">
    <property type="entry name" value="YbaK/aa-tRNA-synth-assoc-dom"/>
</dbReference>
<dbReference type="Gene3D" id="3.90.960.10">
    <property type="entry name" value="YbaK/aminoacyl-tRNA synthetase-associated domain"/>
    <property type="match status" value="1"/>
</dbReference>
<dbReference type="GO" id="GO:0002161">
    <property type="term" value="F:aminoacyl-tRNA deacylase activity"/>
    <property type="evidence" value="ECO:0007669"/>
    <property type="project" value="InterPro"/>
</dbReference>
<dbReference type="PANTHER" id="PTHR33525:SF3">
    <property type="entry name" value="RIBONUCLEASE Y"/>
    <property type="match status" value="1"/>
</dbReference>
<dbReference type="InterPro" id="IPR036754">
    <property type="entry name" value="YbaK/aa-tRNA-synt-asso_dom_sf"/>
</dbReference>
<keyword evidence="3" id="KW-1185">Reference proteome</keyword>
<dbReference type="Pfam" id="PF08668">
    <property type="entry name" value="HDOD"/>
    <property type="match status" value="1"/>
</dbReference>
<dbReference type="Gene3D" id="1.10.3210.10">
    <property type="entry name" value="Hypothetical protein af1432"/>
    <property type="match status" value="1"/>
</dbReference>
<gene>
    <name evidence="2" type="ORF">D0544_11655</name>
</gene>
<dbReference type="EMBL" id="QWEZ01000002">
    <property type="protein sequence ID" value="RRJ82520.1"/>
    <property type="molecule type" value="Genomic_DNA"/>
</dbReference>
<reference evidence="2 3" key="1">
    <citation type="submission" date="2018-08" db="EMBL/GenBank/DDBJ databases">
        <authorList>
            <person name="Khan S.A."/>
        </authorList>
    </citation>
    <scope>NUCLEOTIDE SEQUENCE [LARGE SCALE GENOMIC DNA]</scope>
    <source>
        <strain evidence="2 3">GTF-13</strain>
    </source>
</reference>
<dbReference type="AlphaFoldDB" id="A0A3P3VIH2"/>
<dbReference type="InterPro" id="IPR014627">
    <property type="entry name" value="UCP036888_HDGYP-like"/>
</dbReference>
<name>A0A3P3VIH2_9GAMM</name>
<dbReference type="SUPFAM" id="SSF55826">
    <property type="entry name" value="YbaK/ProRS associated domain"/>
    <property type="match status" value="1"/>
</dbReference>
<dbReference type="Pfam" id="PF04073">
    <property type="entry name" value="tRNA_edit"/>
    <property type="match status" value="1"/>
</dbReference>